<gene>
    <name evidence="1" type="ORF">ACFPT7_11640</name>
</gene>
<organism evidence="1 2">
    <name type="scientific">Acidicapsa dinghuensis</name>
    <dbReference type="NCBI Taxonomy" id="2218256"/>
    <lineage>
        <taxon>Bacteria</taxon>
        <taxon>Pseudomonadati</taxon>
        <taxon>Acidobacteriota</taxon>
        <taxon>Terriglobia</taxon>
        <taxon>Terriglobales</taxon>
        <taxon>Acidobacteriaceae</taxon>
        <taxon>Acidicapsa</taxon>
    </lineage>
</organism>
<protein>
    <submittedName>
        <fullName evidence="1">Uncharacterized protein</fullName>
    </submittedName>
</protein>
<proteinExistence type="predicted"/>
<sequence length="189" mass="21027">MQTARIRSAQAAIFICLVIGVLALSIAHFDDSEPGWKSETYEIKRLDAQARVQTTATPSYYALERLPSEMASGEWSSSRNLMDCNNPAETTCFEVDFESPSGNVKCKWLVSYDRTTADFIDLRPLNAAATNLFELSSKDDETQASLDPSSIFFERNDGSPTSDAINLVKASYAPRNSWTYLAFKRNGLL</sequence>
<accession>A0ABW1EI42</accession>
<comment type="caution">
    <text evidence="1">The sequence shown here is derived from an EMBL/GenBank/DDBJ whole genome shotgun (WGS) entry which is preliminary data.</text>
</comment>
<dbReference type="RefSeq" id="WP_263339126.1">
    <property type="nucleotide sequence ID" value="NZ_JAGSYH010000005.1"/>
</dbReference>
<keyword evidence="2" id="KW-1185">Reference proteome</keyword>
<dbReference type="EMBL" id="JBHSPH010000003">
    <property type="protein sequence ID" value="MFC5862947.1"/>
    <property type="molecule type" value="Genomic_DNA"/>
</dbReference>
<evidence type="ECO:0000313" key="2">
    <source>
        <dbReference type="Proteomes" id="UP001596091"/>
    </source>
</evidence>
<dbReference type="Proteomes" id="UP001596091">
    <property type="component" value="Unassembled WGS sequence"/>
</dbReference>
<name>A0ABW1EI42_9BACT</name>
<reference evidence="2" key="1">
    <citation type="journal article" date="2019" name="Int. J. Syst. Evol. Microbiol.">
        <title>The Global Catalogue of Microorganisms (GCM) 10K type strain sequencing project: providing services to taxonomists for standard genome sequencing and annotation.</title>
        <authorList>
            <consortium name="The Broad Institute Genomics Platform"/>
            <consortium name="The Broad Institute Genome Sequencing Center for Infectious Disease"/>
            <person name="Wu L."/>
            <person name="Ma J."/>
        </authorList>
    </citation>
    <scope>NUCLEOTIDE SEQUENCE [LARGE SCALE GENOMIC DNA]</scope>
    <source>
        <strain evidence="2">JCM 4087</strain>
    </source>
</reference>
<evidence type="ECO:0000313" key="1">
    <source>
        <dbReference type="EMBL" id="MFC5862947.1"/>
    </source>
</evidence>